<gene>
    <name evidence="4" type="ORF">QYE76_012874</name>
</gene>
<dbReference type="InterPro" id="IPR050164">
    <property type="entry name" value="Peptidase_C19"/>
</dbReference>
<evidence type="ECO:0000256" key="2">
    <source>
        <dbReference type="SAM" id="MobiDB-lite"/>
    </source>
</evidence>
<dbReference type="GO" id="GO:0005634">
    <property type="term" value="C:nucleus"/>
    <property type="evidence" value="ECO:0007669"/>
    <property type="project" value="TreeGrafter"/>
</dbReference>
<dbReference type="GO" id="GO:0016579">
    <property type="term" value="P:protein deubiquitination"/>
    <property type="evidence" value="ECO:0007669"/>
    <property type="project" value="InterPro"/>
</dbReference>
<dbReference type="GO" id="GO:0005829">
    <property type="term" value="C:cytosol"/>
    <property type="evidence" value="ECO:0007669"/>
    <property type="project" value="TreeGrafter"/>
</dbReference>
<dbReference type="AlphaFoldDB" id="A0AAD8U1U2"/>
<feature type="region of interest" description="Disordered" evidence="2">
    <location>
        <begin position="383"/>
        <end position="407"/>
    </location>
</feature>
<dbReference type="Proteomes" id="UP001231189">
    <property type="component" value="Unassembled WGS sequence"/>
</dbReference>
<name>A0AAD8U1U2_LOLMU</name>
<protein>
    <recommendedName>
        <fullName evidence="3">USP domain-containing protein</fullName>
    </recommendedName>
</protein>
<feature type="region of interest" description="Disordered" evidence="2">
    <location>
        <begin position="298"/>
        <end position="348"/>
    </location>
</feature>
<feature type="domain" description="USP" evidence="3">
    <location>
        <begin position="1"/>
        <end position="192"/>
    </location>
</feature>
<dbReference type="Gene3D" id="3.90.70.10">
    <property type="entry name" value="Cysteine proteinases"/>
    <property type="match status" value="1"/>
</dbReference>
<proteinExistence type="inferred from homology"/>
<comment type="caution">
    <text evidence="4">The sequence shown here is derived from an EMBL/GenBank/DDBJ whole genome shotgun (WGS) entry which is preliminary data.</text>
</comment>
<dbReference type="InterPro" id="IPR038765">
    <property type="entry name" value="Papain-like_cys_pep_sf"/>
</dbReference>
<feature type="compositionally biased region" description="Basic residues" evidence="2">
    <location>
        <begin position="397"/>
        <end position="407"/>
    </location>
</feature>
<evidence type="ECO:0000256" key="1">
    <source>
        <dbReference type="ARBA" id="ARBA00009085"/>
    </source>
</evidence>
<dbReference type="InterPro" id="IPR018200">
    <property type="entry name" value="USP_CS"/>
</dbReference>
<feature type="compositionally biased region" description="Low complexity" evidence="2">
    <location>
        <begin position="326"/>
        <end position="336"/>
    </location>
</feature>
<dbReference type="PANTHER" id="PTHR24006:SF923">
    <property type="entry name" value="USP DOMAIN-CONTAINING PROTEIN"/>
    <property type="match status" value="1"/>
</dbReference>
<accession>A0AAD8U1U2</accession>
<dbReference type="GO" id="GO:0004843">
    <property type="term" value="F:cysteine-type deubiquitinase activity"/>
    <property type="evidence" value="ECO:0007669"/>
    <property type="project" value="InterPro"/>
</dbReference>
<evidence type="ECO:0000259" key="3">
    <source>
        <dbReference type="PROSITE" id="PS50235"/>
    </source>
</evidence>
<reference evidence="4" key="1">
    <citation type="submission" date="2023-07" db="EMBL/GenBank/DDBJ databases">
        <title>A chromosome-level genome assembly of Lolium multiflorum.</title>
        <authorList>
            <person name="Chen Y."/>
            <person name="Copetti D."/>
            <person name="Kolliker R."/>
            <person name="Studer B."/>
        </authorList>
    </citation>
    <scope>NUCLEOTIDE SEQUENCE</scope>
    <source>
        <strain evidence="4">02402/16</strain>
        <tissue evidence="4">Leaf</tissue>
    </source>
</reference>
<dbReference type="SUPFAM" id="SSF54001">
    <property type="entry name" value="Cysteine proteinases"/>
    <property type="match status" value="1"/>
</dbReference>
<comment type="similarity">
    <text evidence="1">Belongs to the peptidase C19 family.</text>
</comment>
<dbReference type="InterPro" id="IPR001394">
    <property type="entry name" value="Peptidase_C19_UCH"/>
</dbReference>
<feature type="region of interest" description="Disordered" evidence="2">
    <location>
        <begin position="223"/>
        <end position="283"/>
    </location>
</feature>
<dbReference type="InterPro" id="IPR028889">
    <property type="entry name" value="USP"/>
</dbReference>
<dbReference type="Pfam" id="PF00443">
    <property type="entry name" value="UCH"/>
    <property type="match status" value="1"/>
</dbReference>
<organism evidence="4 5">
    <name type="scientific">Lolium multiflorum</name>
    <name type="common">Italian ryegrass</name>
    <name type="synonym">Lolium perenne subsp. multiflorum</name>
    <dbReference type="NCBI Taxonomy" id="4521"/>
    <lineage>
        <taxon>Eukaryota</taxon>
        <taxon>Viridiplantae</taxon>
        <taxon>Streptophyta</taxon>
        <taxon>Embryophyta</taxon>
        <taxon>Tracheophyta</taxon>
        <taxon>Spermatophyta</taxon>
        <taxon>Magnoliopsida</taxon>
        <taxon>Liliopsida</taxon>
        <taxon>Poales</taxon>
        <taxon>Poaceae</taxon>
        <taxon>BOP clade</taxon>
        <taxon>Pooideae</taxon>
        <taxon>Poodae</taxon>
        <taxon>Poeae</taxon>
        <taxon>Poeae Chloroplast Group 2 (Poeae type)</taxon>
        <taxon>Loliodinae</taxon>
        <taxon>Loliinae</taxon>
        <taxon>Lolium</taxon>
    </lineage>
</organism>
<dbReference type="PANTHER" id="PTHR24006">
    <property type="entry name" value="UBIQUITIN CARBOXYL-TERMINAL HYDROLASE"/>
    <property type="match status" value="1"/>
</dbReference>
<sequence length="427" mass="47586">MGVSSEEPSSIVKQVFGGQVKSQLHCPECNHCSDRLESFLDLSLEINQMDTLLDSLESFTKTEVVESFTCDGCKTRVNMEKHLKVEQAPEVLVIQLKRFENLGSNISKIQEMVKYQLELDLKPFMSSADTNPQKYDLYGVVEHLGESSKGHYVCYIRSSETDWYLFNDEKVMQLSEDKVLDSKAYLLFYVKQGSSPWFSTLLEEKNTLLLGYLQELSEKGLNKDGVSIDSDKGSYSRSGSGSDSDEQDLSDTEMLYRSSLGGGLSRETQRPTSPPISSLENGNVRRMALLSKKNENVSLQGSRGKEMSHSTHGLPSHVNGAGSRGGSSRENGESCSLLQSSSHKPEEDCCPENLTLHKDDEMRGSCDSPAREVRAHYGVETRARKRMRQQSAAGTTAKRRKGGGLKKALLKKIVGRAARGRCKKRRR</sequence>
<keyword evidence="5" id="KW-1185">Reference proteome</keyword>
<dbReference type="PROSITE" id="PS00973">
    <property type="entry name" value="USP_2"/>
    <property type="match status" value="1"/>
</dbReference>
<evidence type="ECO:0000313" key="4">
    <source>
        <dbReference type="EMBL" id="KAK1696177.1"/>
    </source>
</evidence>
<evidence type="ECO:0000313" key="5">
    <source>
        <dbReference type="Proteomes" id="UP001231189"/>
    </source>
</evidence>
<dbReference type="EMBL" id="JAUUTY010000001">
    <property type="protein sequence ID" value="KAK1696177.1"/>
    <property type="molecule type" value="Genomic_DNA"/>
</dbReference>
<dbReference type="PROSITE" id="PS50235">
    <property type="entry name" value="USP_3"/>
    <property type="match status" value="1"/>
</dbReference>